<feature type="active site" description="Proton donor/acceptor" evidence="3">
    <location>
        <position position="143"/>
    </location>
</feature>
<dbReference type="Pfam" id="PF01261">
    <property type="entry name" value="AP_endonuc_2"/>
    <property type="match status" value="1"/>
</dbReference>
<evidence type="ECO:0000313" key="6">
    <source>
        <dbReference type="Proteomes" id="UP000586722"/>
    </source>
</evidence>
<dbReference type="AlphaFoldDB" id="A0A7X5F1C8"/>
<reference evidence="6" key="1">
    <citation type="submission" date="2020-01" db="EMBL/GenBank/DDBJ databases">
        <authorList>
            <person name="Fang Y."/>
            <person name="Sun R."/>
            <person name="Nie L."/>
            <person name="He J."/>
            <person name="Hao L."/>
            <person name="Wang L."/>
            <person name="Su S."/>
            <person name="Lv E."/>
            <person name="Zhang Z."/>
            <person name="Xie R."/>
            <person name="Liu H."/>
        </authorList>
    </citation>
    <scope>NUCLEOTIDE SEQUENCE [LARGE SCALE GENOMIC DNA]</scope>
    <source>
        <strain evidence="6">XCT-53</strain>
    </source>
</reference>
<dbReference type="PANTHER" id="PTHR43489:SF6">
    <property type="entry name" value="HYDROXYPYRUVATE ISOMERASE-RELATED"/>
    <property type="match status" value="1"/>
</dbReference>
<proteinExistence type="inferred from homology"/>
<protein>
    <submittedName>
        <fullName evidence="5">TIM barrel protein</fullName>
    </submittedName>
</protein>
<name>A0A7X5F1C8_9HYPH</name>
<dbReference type="InterPro" id="IPR050417">
    <property type="entry name" value="Sugar_Epim/Isomerase"/>
</dbReference>
<dbReference type="PIRSF" id="PIRSF006241">
    <property type="entry name" value="HyI"/>
    <property type="match status" value="1"/>
</dbReference>
<dbReference type="InterPro" id="IPR013022">
    <property type="entry name" value="Xyl_isomerase-like_TIM-brl"/>
</dbReference>
<dbReference type="RefSeq" id="WP_161707705.1">
    <property type="nucleotide sequence ID" value="NZ_JAABLQ010000001.1"/>
</dbReference>
<dbReference type="GO" id="GO:0008903">
    <property type="term" value="F:hydroxypyruvate isomerase activity"/>
    <property type="evidence" value="ECO:0007669"/>
    <property type="project" value="TreeGrafter"/>
</dbReference>
<dbReference type="PANTHER" id="PTHR43489">
    <property type="entry name" value="ISOMERASE"/>
    <property type="match status" value="1"/>
</dbReference>
<dbReference type="GO" id="GO:0046487">
    <property type="term" value="P:glyoxylate metabolic process"/>
    <property type="evidence" value="ECO:0007669"/>
    <property type="project" value="TreeGrafter"/>
</dbReference>
<dbReference type="Gene3D" id="3.20.20.150">
    <property type="entry name" value="Divalent-metal-dependent TIM barrel enzymes"/>
    <property type="match status" value="1"/>
</dbReference>
<evidence type="ECO:0000256" key="3">
    <source>
        <dbReference type="PIRSR" id="PIRSR006241-50"/>
    </source>
</evidence>
<comment type="caution">
    <text evidence="5">The sequence shown here is derived from an EMBL/GenBank/DDBJ whole genome shotgun (WGS) entry which is preliminary data.</text>
</comment>
<accession>A0A7X5F1C8</accession>
<feature type="active site" description="Proton donor/acceptor" evidence="3">
    <location>
        <position position="239"/>
    </location>
</feature>
<dbReference type="Proteomes" id="UP000586722">
    <property type="component" value="Unassembled WGS sequence"/>
</dbReference>
<dbReference type="SUPFAM" id="SSF51658">
    <property type="entry name" value="Xylose isomerase-like"/>
    <property type="match status" value="1"/>
</dbReference>
<gene>
    <name evidence="5" type="ORF">GWI72_01620</name>
</gene>
<dbReference type="InterPro" id="IPR026040">
    <property type="entry name" value="HyI-like"/>
</dbReference>
<comment type="similarity">
    <text evidence="2">Belongs to the hyi family.</text>
</comment>
<keyword evidence="1 2" id="KW-0413">Isomerase</keyword>
<sequence>MLLFSANLGFLFTDLSLPEAVGAAARAGFDAVELHWPHVGPAAIPADELKSAAAEAGLPILALNTARGDAAAGDFGLSALAGREREARAAIDAALAYASACGAGAVHLMAGKAEGPEAHAAFLANLRHALASARPQGLRILLEPINTFDVPGYFVSTVDRALALIEETGGEAELLLDCYHVARMGGDPATVLAEAFPKIGHIQIAGVPDRGEPDQGALAYPPLLDGLQRLGYAGHIGAEYRPRLSGAGGTEAGLTWLAAFRRGRGAG</sequence>
<organism evidence="5 6">
    <name type="scientific">Pannonibacter tanglangensis</name>
    <dbReference type="NCBI Taxonomy" id="2750084"/>
    <lineage>
        <taxon>Bacteria</taxon>
        <taxon>Pseudomonadati</taxon>
        <taxon>Pseudomonadota</taxon>
        <taxon>Alphaproteobacteria</taxon>
        <taxon>Hyphomicrobiales</taxon>
        <taxon>Stappiaceae</taxon>
        <taxon>Pannonibacter</taxon>
    </lineage>
</organism>
<feature type="domain" description="Xylose isomerase-like TIM barrel" evidence="4">
    <location>
        <begin position="23"/>
        <end position="258"/>
    </location>
</feature>
<evidence type="ECO:0000313" key="5">
    <source>
        <dbReference type="EMBL" id="NBN76960.1"/>
    </source>
</evidence>
<keyword evidence="6" id="KW-1185">Reference proteome</keyword>
<evidence type="ECO:0000259" key="4">
    <source>
        <dbReference type="Pfam" id="PF01261"/>
    </source>
</evidence>
<dbReference type="EMBL" id="JAABLQ010000001">
    <property type="protein sequence ID" value="NBN76960.1"/>
    <property type="molecule type" value="Genomic_DNA"/>
</dbReference>
<evidence type="ECO:0000256" key="1">
    <source>
        <dbReference type="ARBA" id="ARBA00023235"/>
    </source>
</evidence>
<evidence type="ECO:0000256" key="2">
    <source>
        <dbReference type="PIRNR" id="PIRNR006241"/>
    </source>
</evidence>
<dbReference type="InterPro" id="IPR036237">
    <property type="entry name" value="Xyl_isomerase-like_sf"/>
</dbReference>